<dbReference type="EMBL" id="CAADRP010001807">
    <property type="protein sequence ID" value="VFU52914.1"/>
    <property type="molecule type" value="Genomic_DNA"/>
</dbReference>
<evidence type="ECO:0000313" key="2">
    <source>
        <dbReference type="EMBL" id="VFU52914.1"/>
    </source>
</evidence>
<dbReference type="Pfam" id="PF03140">
    <property type="entry name" value="DUF247"/>
    <property type="match status" value="1"/>
</dbReference>
<dbReference type="InterPro" id="IPR004158">
    <property type="entry name" value="DUF247_pln"/>
</dbReference>
<evidence type="ECO:0000256" key="1">
    <source>
        <dbReference type="SAM" id="MobiDB-lite"/>
    </source>
</evidence>
<proteinExistence type="predicted"/>
<sequence length="324" mass="37791">MENDIEQARASNMEEDKASSPNKAKYIEMATNIVEKLDNEMRSMSFQENRSECCIYRVPKQLRNVNLKVYAPVLISIGPLHRRNEKLKAMEKEKRKYFKNLTEHNGMDKKKKCDIVIHIKNQEERLRHCYSEKFKTIESDDFVEMILLDAIFIIQIFLESNNKKCDKSLETRMTFDIREDLMLFENQIPLFIIQDIYDRVNPRIQAIPFLDLATCYFGKYSFLKKVETSPGVKGRRHFTNLLRNLMLCKTILGVEIETSLGVEIETSSDGEKETSLGVEGSRHFTDLLRNLMLNRAIKRSYSLNPVKLKYTAVMLQKAGVLLLI</sequence>
<feature type="region of interest" description="Disordered" evidence="1">
    <location>
        <begin position="1"/>
        <end position="22"/>
    </location>
</feature>
<organism evidence="2">
    <name type="scientific">Salix viminalis</name>
    <name type="common">Common osier</name>
    <name type="synonym">Basket willow</name>
    <dbReference type="NCBI Taxonomy" id="40686"/>
    <lineage>
        <taxon>Eukaryota</taxon>
        <taxon>Viridiplantae</taxon>
        <taxon>Streptophyta</taxon>
        <taxon>Embryophyta</taxon>
        <taxon>Tracheophyta</taxon>
        <taxon>Spermatophyta</taxon>
        <taxon>Magnoliopsida</taxon>
        <taxon>eudicotyledons</taxon>
        <taxon>Gunneridae</taxon>
        <taxon>Pentapetalae</taxon>
        <taxon>rosids</taxon>
        <taxon>fabids</taxon>
        <taxon>Malpighiales</taxon>
        <taxon>Salicaceae</taxon>
        <taxon>Saliceae</taxon>
        <taxon>Salix</taxon>
    </lineage>
</organism>
<gene>
    <name evidence="2" type="ORF">SVIM_LOCUS365825</name>
</gene>
<protein>
    <submittedName>
        <fullName evidence="2">Uncharacterized protein</fullName>
    </submittedName>
</protein>
<accession>A0A6N2MKC0</accession>
<reference evidence="2" key="1">
    <citation type="submission" date="2019-03" db="EMBL/GenBank/DDBJ databases">
        <authorList>
            <person name="Mank J."/>
            <person name="Almeida P."/>
        </authorList>
    </citation>
    <scope>NUCLEOTIDE SEQUENCE</scope>
    <source>
        <strain evidence="2">78183</strain>
    </source>
</reference>
<dbReference type="PANTHER" id="PTHR31170:SF24">
    <property type="match status" value="1"/>
</dbReference>
<dbReference type="PANTHER" id="PTHR31170">
    <property type="entry name" value="BNAC04G53230D PROTEIN"/>
    <property type="match status" value="1"/>
</dbReference>
<dbReference type="AlphaFoldDB" id="A0A6N2MKC0"/>
<name>A0A6N2MKC0_SALVM</name>